<dbReference type="Pfam" id="PF12017">
    <property type="entry name" value="Tnp_P_element"/>
    <property type="match status" value="1"/>
</dbReference>
<dbReference type="Pfam" id="PF05485">
    <property type="entry name" value="THAP"/>
    <property type="match status" value="2"/>
</dbReference>
<feature type="domain" description="THAP-type" evidence="6">
    <location>
        <begin position="1"/>
        <end position="82"/>
    </location>
</feature>
<keyword evidence="8" id="KW-1185">Reference proteome</keyword>
<dbReference type="EMBL" id="VVIM01000001">
    <property type="protein sequence ID" value="KAB0803808.1"/>
    <property type="molecule type" value="Genomic_DNA"/>
</dbReference>
<dbReference type="GO" id="GO:0008270">
    <property type="term" value="F:zinc ion binding"/>
    <property type="evidence" value="ECO:0007669"/>
    <property type="project" value="UniProtKB-KW"/>
</dbReference>
<evidence type="ECO:0000256" key="3">
    <source>
        <dbReference type="ARBA" id="ARBA00022833"/>
    </source>
</evidence>
<comment type="caution">
    <text evidence="7">The sequence shown here is derived from an EMBL/GenBank/DDBJ whole genome shotgun (WGS) entry which is preliminary data.</text>
</comment>
<dbReference type="Pfam" id="PF21787">
    <property type="entry name" value="TNP-like_RNaseH_N"/>
    <property type="match status" value="1"/>
</dbReference>
<dbReference type="InterPro" id="IPR006612">
    <property type="entry name" value="THAP_Znf"/>
</dbReference>
<dbReference type="Pfam" id="PF21789">
    <property type="entry name" value="TNP-like_RNaseH_C"/>
    <property type="match status" value="1"/>
</dbReference>
<dbReference type="PANTHER" id="PTHR47577">
    <property type="entry name" value="THAP DOMAIN-CONTAINING PROTEIN 6"/>
    <property type="match status" value="1"/>
</dbReference>
<dbReference type="InterPro" id="IPR021896">
    <property type="entry name" value="THAP9-like_HTH"/>
</dbReference>
<evidence type="ECO:0000256" key="1">
    <source>
        <dbReference type="ARBA" id="ARBA00022723"/>
    </source>
</evidence>
<feature type="domain" description="THAP-type" evidence="6">
    <location>
        <begin position="719"/>
        <end position="810"/>
    </location>
</feature>
<evidence type="ECO:0000256" key="4">
    <source>
        <dbReference type="ARBA" id="ARBA00023125"/>
    </source>
</evidence>
<dbReference type="InterPro" id="IPR048367">
    <property type="entry name" value="TNP-like_RNaseH_C"/>
</dbReference>
<proteinExistence type="predicted"/>
<sequence length="810" mass="93309">MVKHCCAYGCSNEWNPNLNIPFHTFPLKRPEILRLWVQAVRLVGFKPTATTVICGKHFTPDSYLESALNKNLLKKDAVPSIFNFPRHLLKTMTARREIIRHVKTSPLKVNKDCSSDCTMDVDEFLSTNDKNTQTSPRKLKRSLVEQRMSRKIKILQQRLRRRESSIKNMKDLINLLRSNKNSDGDLEDTLSRNFSNFALELFKCEAGNKKVAPTQRRYTEEMKAFALTLYFYSPKAYQFVRSKIFLPHCSVMRKWLSSRNCEVGLLSEVFEFLAREAQHKQELKNVALIFDAMSIHTELVYDKKNDKYCGYVDYGGIANVDTEEMATEVLVLQIVTYTYKFKCPIAYFLIDKVKANLQSQFLLMAIKKLFEIGITVRSITCDGCVANIKTLQLLGCNVSPNNISPFFKHPNTQTNIHCIMDPAHMLKLCRNTFGQINGITSDAGEISFKYVCKLHELQEREDLKLKNRLSASHVNFVNKKMNVRLAAQTISNSVANAIDFLRMNGNADFNGSEATTQFIRYFDKIFDLMNSRNPYGKNWKSPLRMQNKHYWQSIFSETKSYINQLKINGCNILQHPRKTFALGFLININSFENLALDLLCNVENPLSYFMTYKCSQDHIELFFSCIRSRGGWNDNPNALQFKWALRRLLFRNSVSASVNANCINDDITCTPVFQLKEINVVKCFTKDHIEESEAEKLQNLINSLDEITLSSFQENLFTMAKSNQYCSVHGCKSKYALNSGISLHRFPPSGKYKVHIVTKLGIQEEVDLQKPWKIKLKIDKPITPNLKVCSKHFSDDFFFLFGKLFCVLSS</sequence>
<dbReference type="PROSITE" id="PS50950">
    <property type="entry name" value="ZF_THAP"/>
    <property type="match status" value="2"/>
</dbReference>
<evidence type="ECO:0000256" key="2">
    <source>
        <dbReference type="ARBA" id="ARBA00022771"/>
    </source>
</evidence>
<evidence type="ECO:0000259" key="6">
    <source>
        <dbReference type="PROSITE" id="PS50950"/>
    </source>
</evidence>
<protein>
    <recommendedName>
        <fullName evidence="6">THAP-type domain-containing protein</fullName>
    </recommendedName>
</protein>
<keyword evidence="1" id="KW-0479">Metal-binding</keyword>
<dbReference type="Proteomes" id="UP000327044">
    <property type="component" value="Unassembled WGS sequence"/>
</dbReference>
<evidence type="ECO:0000256" key="5">
    <source>
        <dbReference type="PROSITE-ProRule" id="PRU00309"/>
    </source>
</evidence>
<dbReference type="InterPro" id="IPR048366">
    <property type="entry name" value="TNP-like_GBD"/>
</dbReference>
<evidence type="ECO:0000313" key="8">
    <source>
        <dbReference type="Proteomes" id="UP000327044"/>
    </source>
</evidence>
<gene>
    <name evidence="7" type="ORF">PPYR_00778</name>
</gene>
<dbReference type="GO" id="GO:0003677">
    <property type="term" value="F:DNA binding"/>
    <property type="evidence" value="ECO:0007669"/>
    <property type="project" value="UniProtKB-UniRule"/>
</dbReference>
<dbReference type="InParanoid" id="A0A5N4B2Q4"/>
<dbReference type="InterPro" id="IPR048365">
    <property type="entry name" value="TNP-like_RNaseH_N"/>
</dbReference>
<keyword evidence="2 5" id="KW-0863">Zinc-finger</keyword>
<dbReference type="AlphaFoldDB" id="A0A5N4B2Q4"/>
<dbReference type="SUPFAM" id="SSF57716">
    <property type="entry name" value="Glucocorticoid receptor-like (DNA-binding domain)"/>
    <property type="match status" value="2"/>
</dbReference>
<keyword evidence="3" id="KW-0862">Zinc</keyword>
<name>A0A5N4B2Q4_PHOPY</name>
<dbReference type="SMART" id="SM00980">
    <property type="entry name" value="THAP"/>
    <property type="match status" value="2"/>
</dbReference>
<keyword evidence="4 5" id="KW-0238">DNA-binding</keyword>
<dbReference type="SMART" id="SM00692">
    <property type="entry name" value="DM3"/>
    <property type="match status" value="1"/>
</dbReference>
<organism evidence="7 8">
    <name type="scientific">Photinus pyralis</name>
    <name type="common">Common eastern firefly</name>
    <name type="synonym">Lampyris pyralis</name>
    <dbReference type="NCBI Taxonomy" id="7054"/>
    <lineage>
        <taxon>Eukaryota</taxon>
        <taxon>Metazoa</taxon>
        <taxon>Ecdysozoa</taxon>
        <taxon>Arthropoda</taxon>
        <taxon>Hexapoda</taxon>
        <taxon>Insecta</taxon>
        <taxon>Pterygota</taxon>
        <taxon>Neoptera</taxon>
        <taxon>Endopterygota</taxon>
        <taxon>Coleoptera</taxon>
        <taxon>Polyphaga</taxon>
        <taxon>Elateriformia</taxon>
        <taxon>Elateroidea</taxon>
        <taxon>Lampyridae</taxon>
        <taxon>Lampyrinae</taxon>
        <taxon>Photinus</taxon>
    </lineage>
</organism>
<evidence type="ECO:0000313" key="7">
    <source>
        <dbReference type="EMBL" id="KAB0803808.1"/>
    </source>
</evidence>
<reference evidence="7 8" key="1">
    <citation type="journal article" date="2018" name="Elife">
        <title>Firefly genomes illuminate parallel origins of bioluminescence in beetles.</title>
        <authorList>
            <person name="Fallon T.R."/>
            <person name="Lower S.E."/>
            <person name="Chang C.H."/>
            <person name="Bessho-Uehara M."/>
            <person name="Martin G.J."/>
            <person name="Bewick A.J."/>
            <person name="Behringer M."/>
            <person name="Debat H.J."/>
            <person name="Wong I."/>
            <person name="Day J.C."/>
            <person name="Suvorov A."/>
            <person name="Silva C.J."/>
            <person name="Stanger-Hall K.F."/>
            <person name="Hall D.W."/>
            <person name="Schmitz R.J."/>
            <person name="Nelson D.R."/>
            <person name="Lewis S.M."/>
            <person name="Shigenobu S."/>
            <person name="Bybee S.M."/>
            <person name="Larracuente A.M."/>
            <person name="Oba Y."/>
            <person name="Weng J.K."/>
        </authorList>
    </citation>
    <scope>NUCLEOTIDE SEQUENCE [LARGE SCALE GENOMIC DNA]</scope>
    <source>
        <strain evidence="7">1611_PpyrPB1</strain>
        <tissue evidence="7">Whole body</tissue>
    </source>
</reference>
<accession>A0A5N4B2Q4</accession>
<dbReference type="PANTHER" id="PTHR47577:SF2">
    <property type="entry name" value="THAP DOMAIN CONTAINING 9"/>
    <property type="match status" value="1"/>
</dbReference>
<dbReference type="Pfam" id="PF21788">
    <property type="entry name" value="TNP-like_GBD"/>
    <property type="match status" value="1"/>
</dbReference>